<accession>A0A559MI63</accession>
<evidence type="ECO:0000259" key="1">
    <source>
        <dbReference type="Pfam" id="PF06985"/>
    </source>
</evidence>
<proteinExistence type="predicted"/>
<gene>
    <name evidence="2" type="ORF">LAWI1_G001452</name>
</gene>
<reference evidence="2 3" key="1">
    <citation type="submission" date="2018-05" db="EMBL/GenBank/DDBJ databases">
        <title>Genome sequencing and assembly of the regulated plant pathogen Lachnellula willkommii and related sister species for the development of diagnostic species identification markers.</title>
        <authorList>
            <person name="Giroux E."/>
            <person name="Bilodeau G."/>
        </authorList>
    </citation>
    <scope>NUCLEOTIDE SEQUENCE [LARGE SCALE GENOMIC DNA]</scope>
    <source>
        <strain evidence="2 3">CBS 172.35</strain>
    </source>
</reference>
<evidence type="ECO:0000313" key="2">
    <source>
        <dbReference type="EMBL" id="TVY92656.1"/>
    </source>
</evidence>
<sequence>MLCRSCTGITLKALSAQPGYPHSNSFKALEASSKTCSLCALLWDAASKSPLFNRRSSTGNSEDPIYLRRTKAPDDDDKFLRAIQIVSQRLAWSSDDDEWLSVLPEYDLESYVEQYGAVALYSHPTPCLKYGSPAGDDHNLRMGQKENLDINFSLPNTLPADQIHERDTRANVIARGTREIELPRRLPSRVIDVGPSNGSQVPHLHVCEQPEEGFWIALSHCWGSIPLLRTTTQTLSKHKQGMPMSSLPPSFRDAVIITRELGIRYLWIDSLCIVQDNLDDWRKESAEMSRIYGMSFLTIIAAGASNSQGGCFVPRVTRFPPVEIHPVDSPGPFFAREYIEIFNRQIDHHSREPIDRRGWCFQESVLPKRTLSYGTKMMTWRCQMGSFSEQGNYKSEPWTLYHETELSSYGYSRWEFIVQEYTSRSFTYEKDKLIALAGVAEELSRIWKDTYLAGIWGGDVNRQLLWAKDGIIDRTTGSEIKATRPTQFRAPSWSWAAINGPILFRANWMQEYKSLAELIDTEVIALGNTPFGEVSSGVLKLRSTMERVMGQWDFTDRHASVAKVTSSITPESYTTCFLDIPEERDWASTELWCLRLVSTLSEPGWIEKDPNVRVMNAYGLLLVATGKADEEYIRVGIAKLDFEAPAATEVKTITLV</sequence>
<dbReference type="PANTHER" id="PTHR33112">
    <property type="entry name" value="DOMAIN PROTEIN, PUTATIVE-RELATED"/>
    <property type="match status" value="1"/>
</dbReference>
<protein>
    <recommendedName>
        <fullName evidence="1">Heterokaryon incompatibility domain-containing protein</fullName>
    </recommendedName>
</protein>
<feature type="domain" description="Heterokaryon incompatibility" evidence="1">
    <location>
        <begin position="215"/>
        <end position="363"/>
    </location>
</feature>
<keyword evidence="3" id="KW-1185">Reference proteome</keyword>
<dbReference type="Proteomes" id="UP000315522">
    <property type="component" value="Unassembled WGS sequence"/>
</dbReference>
<dbReference type="Pfam" id="PF06985">
    <property type="entry name" value="HET"/>
    <property type="match status" value="1"/>
</dbReference>
<comment type="caution">
    <text evidence="2">The sequence shown here is derived from an EMBL/GenBank/DDBJ whole genome shotgun (WGS) entry which is preliminary data.</text>
</comment>
<dbReference type="PANTHER" id="PTHR33112:SF8">
    <property type="entry name" value="HETEROKARYON INCOMPATIBILITY DOMAIN-CONTAINING PROTEIN"/>
    <property type="match status" value="1"/>
</dbReference>
<evidence type="ECO:0000313" key="3">
    <source>
        <dbReference type="Proteomes" id="UP000315522"/>
    </source>
</evidence>
<name>A0A559MI63_9HELO</name>
<dbReference type="InterPro" id="IPR010730">
    <property type="entry name" value="HET"/>
</dbReference>
<organism evidence="2 3">
    <name type="scientific">Lachnellula willkommii</name>
    <dbReference type="NCBI Taxonomy" id="215461"/>
    <lineage>
        <taxon>Eukaryota</taxon>
        <taxon>Fungi</taxon>
        <taxon>Dikarya</taxon>
        <taxon>Ascomycota</taxon>
        <taxon>Pezizomycotina</taxon>
        <taxon>Leotiomycetes</taxon>
        <taxon>Helotiales</taxon>
        <taxon>Lachnaceae</taxon>
        <taxon>Lachnellula</taxon>
    </lineage>
</organism>
<dbReference type="AlphaFoldDB" id="A0A559MI63"/>
<dbReference type="EMBL" id="QGML01000272">
    <property type="protein sequence ID" value="TVY92656.1"/>
    <property type="molecule type" value="Genomic_DNA"/>
</dbReference>